<dbReference type="InterPro" id="IPR032675">
    <property type="entry name" value="LRR_dom_sf"/>
</dbReference>
<dbReference type="VEuPathDB" id="FungiDB:CC1G_10010"/>
<dbReference type="InterPro" id="IPR001810">
    <property type="entry name" value="F-box_dom"/>
</dbReference>
<dbReference type="GeneID" id="6009286"/>
<dbReference type="Gene3D" id="3.80.10.10">
    <property type="entry name" value="Ribonuclease Inhibitor"/>
    <property type="match status" value="1"/>
</dbReference>
<evidence type="ECO:0000313" key="2">
    <source>
        <dbReference type="EMBL" id="EAU89041.1"/>
    </source>
</evidence>
<dbReference type="RefSeq" id="XP_001832796.1">
    <property type="nucleotide sequence ID" value="XM_001832744.2"/>
</dbReference>
<dbReference type="OMA" id="HWRTIAS"/>
<reference evidence="2 3" key="1">
    <citation type="journal article" date="2010" name="Proc. Natl. Acad. Sci. U.S.A.">
        <title>Insights into evolution of multicellular fungi from the assembled chromosomes of the mushroom Coprinopsis cinerea (Coprinus cinereus).</title>
        <authorList>
            <person name="Stajich J.E."/>
            <person name="Wilke S.K."/>
            <person name="Ahren D."/>
            <person name="Au C.H."/>
            <person name="Birren B.W."/>
            <person name="Borodovsky M."/>
            <person name="Burns C."/>
            <person name="Canback B."/>
            <person name="Casselton L.A."/>
            <person name="Cheng C.K."/>
            <person name="Deng J."/>
            <person name="Dietrich F.S."/>
            <person name="Fargo D.C."/>
            <person name="Farman M.L."/>
            <person name="Gathman A.C."/>
            <person name="Goldberg J."/>
            <person name="Guigo R."/>
            <person name="Hoegger P.J."/>
            <person name="Hooker J.B."/>
            <person name="Huggins A."/>
            <person name="James T.Y."/>
            <person name="Kamada T."/>
            <person name="Kilaru S."/>
            <person name="Kodira C."/>
            <person name="Kues U."/>
            <person name="Kupfer D."/>
            <person name="Kwan H.S."/>
            <person name="Lomsadze A."/>
            <person name="Li W."/>
            <person name="Lilly W.W."/>
            <person name="Ma L.J."/>
            <person name="Mackey A.J."/>
            <person name="Manning G."/>
            <person name="Martin F."/>
            <person name="Muraguchi H."/>
            <person name="Natvig D.O."/>
            <person name="Palmerini H."/>
            <person name="Ramesh M.A."/>
            <person name="Rehmeyer C.J."/>
            <person name="Roe B.A."/>
            <person name="Shenoy N."/>
            <person name="Stanke M."/>
            <person name="Ter-Hovhannisyan V."/>
            <person name="Tunlid A."/>
            <person name="Velagapudi R."/>
            <person name="Vision T.J."/>
            <person name="Zeng Q."/>
            <person name="Zolan M.E."/>
            <person name="Pukkila P.J."/>
        </authorList>
    </citation>
    <scope>NUCLEOTIDE SEQUENCE [LARGE SCALE GENOMIC DNA]</scope>
    <source>
        <strain evidence="3">Okayama-7 / 130 / ATCC MYA-4618 / FGSC 9003</strain>
    </source>
</reference>
<gene>
    <name evidence="2" type="ORF">CC1G_10010</name>
</gene>
<dbReference type="AlphaFoldDB" id="A8NDK7"/>
<dbReference type="EMBL" id="AACS02000009">
    <property type="protein sequence ID" value="EAU89041.1"/>
    <property type="molecule type" value="Genomic_DNA"/>
</dbReference>
<keyword evidence="3" id="KW-1185">Reference proteome</keyword>
<name>A8NDK7_COPC7</name>
<dbReference type="OrthoDB" id="3064231at2759"/>
<evidence type="ECO:0000313" key="3">
    <source>
        <dbReference type="Proteomes" id="UP000001861"/>
    </source>
</evidence>
<feature type="domain" description="F-box" evidence="1">
    <location>
        <begin position="76"/>
        <end position="140"/>
    </location>
</feature>
<proteinExistence type="predicted"/>
<dbReference type="InParanoid" id="A8NDK7"/>
<evidence type="ECO:0000259" key="1">
    <source>
        <dbReference type="Pfam" id="PF12937"/>
    </source>
</evidence>
<dbReference type="KEGG" id="cci:CC1G_10010"/>
<dbReference type="Pfam" id="PF12937">
    <property type="entry name" value="F-box-like"/>
    <property type="match status" value="1"/>
</dbReference>
<dbReference type="SUPFAM" id="SSF52047">
    <property type="entry name" value="RNI-like"/>
    <property type="match status" value="1"/>
</dbReference>
<sequence>MEEVQSFLDRFTIAELLAEVRSRVEVQAHPRDDSDAYKQPDPEWRTMKPDEILHREREMRHIAALLRTRYNSTRPINLLPPEILATIFRFVQDFESLHDAFPIRPDERCWHNAWLPITHVCQHWRTIASMFPELWTYLFTSSRTRGQDAYASHFLDRSGTMPLHIFFSFNSSAYSYATMRVSEDCAILPRLAQYGDRIETLQLQETKHLRTEIWDYLRFEAPKLRSLFLDPILWNFQDAARPLPLLFKGHTPSLERLYLNHVGTWTNEFRNLTHLCLSNQQDLDRPLLSQFLSFLSRSPGLEVLKLINALPTRVSESRSESPSSSSSLMRISLPHLRILEVGAFDPRLDGADTFVDRLILPLDCLRVIWADQLFTAEGSVLKFVDTSSSSPITTAAIRTNGGADMLISRRRGEGSESEWLAVETPFNPSTYVHLLRPVLSGVTTLYLYTMPRNAAVWSTILGGFPALVSLHITNRCNYHPLILLLKSKTAAPRVEDGQMVEVVPLLEILYAQPLIGTARLTAVERREYELLEKEEDPVILRPAPCKPCRIRFVEPDSGTSTYPKEMMYKKTEVQRW</sequence>
<dbReference type="Proteomes" id="UP000001861">
    <property type="component" value="Unassembled WGS sequence"/>
</dbReference>
<comment type="caution">
    <text evidence="2">The sequence shown here is derived from an EMBL/GenBank/DDBJ whole genome shotgun (WGS) entry which is preliminary data.</text>
</comment>
<organism evidence="2 3">
    <name type="scientific">Coprinopsis cinerea (strain Okayama-7 / 130 / ATCC MYA-4618 / FGSC 9003)</name>
    <name type="common">Inky cap fungus</name>
    <name type="synonym">Hormographiella aspergillata</name>
    <dbReference type="NCBI Taxonomy" id="240176"/>
    <lineage>
        <taxon>Eukaryota</taxon>
        <taxon>Fungi</taxon>
        <taxon>Dikarya</taxon>
        <taxon>Basidiomycota</taxon>
        <taxon>Agaricomycotina</taxon>
        <taxon>Agaricomycetes</taxon>
        <taxon>Agaricomycetidae</taxon>
        <taxon>Agaricales</taxon>
        <taxon>Agaricineae</taxon>
        <taxon>Psathyrellaceae</taxon>
        <taxon>Coprinopsis</taxon>
    </lineage>
</organism>
<dbReference type="eggNOG" id="ENOG502QQE7">
    <property type="taxonomic scope" value="Eukaryota"/>
</dbReference>
<accession>A8NDK7</accession>
<dbReference type="Gene3D" id="1.20.1280.50">
    <property type="match status" value="1"/>
</dbReference>
<protein>
    <recommendedName>
        <fullName evidence="1">F-box domain-containing protein</fullName>
    </recommendedName>
</protein>